<dbReference type="AlphaFoldDB" id="A0ABD3FFT8"/>
<keyword evidence="2" id="KW-1185">Reference proteome</keyword>
<accession>A0ABD3FFT8</accession>
<protein>
    <recommendedName>
        <fullName evidence="3">C3H1-type domain-containing protein</fullName>
    </recommendedName>
</protein>
<organism evidence="1 2">
    <name type="scientific">Phytophthora oleae</name>
    <dbReference type="NCBI Taxonomy" id="2107226"/>
    <lineage>
        <taxon>Eukaryota</taxon>
        <taxon>Sar</taxon>
        <taxon>Stramenopiles</taxon>
        <taxon>Oomycota</taxon>
        <taxon>Peronosporomycetes</taxon>
        <taxon>Peronosporales</taxon>
        <taxon>Peronosporaceae</taxon>
        <taxon>Phytophthora</taxon>
    </lineage>
</organism>
<evidence type="ECO:0000313" key="2">
    <source>
        <dbReference type="Proteomes" id="UP001632037"/>
    </source>
</evidence>
<reference evidence="1 2" key="1">
    <citation type="submission" date="2024-09" db="EMBL/GenBank/DDBJ databases">
        <title>Genome sequencing and assembly of Phytophthora oleae, isolate VK10A, causative agent of rot of olive drupes.</title>
        <authorList>
            <person name="Conti Taguali S."/>
            <person name="Riolo M."/>
            <person name="La Spada F."/>
            <person name="Cacciola S.O."/>
            <person name="Dionisio G."/>
        </authorList>
    </citation>
    <scope>NUCLEOTIDE SEQUENCE [LARGE SCALE GENOMIC DNA]</scope>
    <source>
        <strain evidence="1 2">VK10A</strain>
    </source>
</reference>
<evidence type="ECO:0008006" key="3">
    <source>
        <dbReference type="Google" id="ProtNLM"/>
    </source>
</evidence>
<evidence type="ECO:0000313" key="1">
    <source>
        <dbReference type="EMBL" id="KAL3664389.1"/>
    </source>
</evidence>
<dbReference type="Proteomes" id="UP001632037">
    <property type="component" value="Unassembled WGS sequence"/>
</dbReference>
<comment type="caution">
    <text evidence="1">The sequence shown here is derived from an EMBL/GenBank/DDBJ whole genome shotgun (WGS) entry which is preliminary data.</text>
</comment>
<sequence length="743" mass="82798">MLQLLRDQVCAQVSTTNASKSGLDTMIHELFVRPEVHQGLIEWLPREQSRIQASTFVEHLRDDIMGGEGNNARTTLSKLLPLYMDALNVPEFLQKFGNKVPGSSPGGKNTQRKLLGNLVREMRTYLETMLMAYGDATGDEDADMKETAKRLGTALFVFLNMGNFASHNRGKLSYCQRLELCGAVGAMAETLPIVFQAYQDIKAAQTSKGAASANILDGSGGINSSRFITNNSQVGVLLKPLPLRIRLPHEHVGLTTDTKPDGGTEVLDGSDTLQLALSLDADPTRSQHNIDVEFQPQLGIPDNSGGQISIAAYYKKHLLKYSDKIQAKYEAALKRITLVSKARLCAKASCDGVSCAESHTTNEALSYNPLVMTLACPIPKDCWNDHVHEKKLCLFNHGEYKGAGEFRWYKKLLCSSRGECTNPNCLRSHSLAEICWFNPVFRTKDCPKGKGCSWKRNCTLFHKECHGTKRLWGRDEFIGVEERILFFERTLRALKLDSSSLPVESGIMSATSAHLSSTVPRIVQYHVRYIQSLPSSDQDKYTRVLKHMQKVSNARMCMEGELCNRRTDGDENLCNEAHDIAEALSFNPLAMVLACPTPKTSRDDFIHENGLCLFYHGDGGVPKEFLKVKRLLCENLDGCDDGKCLKSHSIVEVCWFYPAFRIKKCPQGDLCKRMQSCPLFHSECHEQRDSDMNETVGIEAPTLFIDRSYSELNRSLRVAGSDIASCDLMDESVKLPLCDAAKP</sequence>
<dbReference type="EMBL" id="JBIMZQ010000024">
    <property type="protein sequence ID" value="KAL3664389.1"/>
    <property type="molecule type" value="Genomic_DNA"/>
</dbReference>
<gene>
    <name evidence="1" type="ORF">V7S43_010712</name>
</gene>
<proteinExistence type="predicted"/>
<name>A0ABD3FFT8_9STRA</name>